<keyword evidence="2" id="KW-1185">Reference proteome</keyword>
<gene>
    <name evidence="1" type="ORF">V5O48_009536</name>
</gene>
<protein>
    <submittedName>
        <fullName evidence="1">Uncharacterized protein</fullName>
    </submittedName>
</protein>
<proteinExistence type="predicted"/>
<comment type="caution">
    <text evidence="1">The sequence shown here is derived from an EMBL/GenBank/DDBJ whole genome shotgun (WGS) entry which is preliminary data.</text>
</comment>
<dbReference type="EMBL" id="JBAHYK010000631">
    <property type="protein sequence ID" value="KAL0572418.1"/>
    <property type="molecule type" value="Genomic_DNA"/>
</dbReference>
<evidence type="ECO:0000313" key="2">
    <source>
        <dbReference type="Proteomes" id="UP001465976"/>
    </source>
</evidence>
<reference evidence="1 2" key="1">
    <citation type="submission" date="2024-02" db="EMBL/GenBank/DDBJ databases">
        <title>A draft genome for the cacao thread blight pathogen Marasmius crinis-equi.</title>
        <authorList>
            <person name="Cohen S.P."/>
            <person name="Baruah I.K."/>
            <person name="Amoako-Attah I."/>
            <person name="Bukari Y."/>
            <person name="Meinhardt L.W."/>
            <person name="Bailey B.A."/>
        </authorList>
    </citation>
    <scope>NUCLEOTIDE SEQUENCE [LARGE SCALE GENOMIC DNA]</scope>
    <source>
        <strain evidence="1 2">GH-76</strain>
    </source>
</reference>
<name>A0ABR3FAU4_9AGAR</name>
<evidence type="ECO:0000313" key="1">
    <source>
        <dbReference type="EMBL" id="KAL0572418.1"/>
    </source>
</evidence>
<accession>A0ABR3FAU4</accession>
<organism evidence="1 2">
    <name type="scientific">Marasmius crinis-equi</name>
    <dbReference type="NCBI Taxonomy" id="585013"/>
    <lineage>
        <taxon>Eukaryota</taxon>
        <taxon>Fungi</taxon>
        <taxon>Dikarya</taxon>
        <taxon>Basidiomycota</taxon>
        <taxon>Agaricomycotina</taxon>
        <taxon>Agaricomycetes</taxon>
        <taxon>Agaricomycetidae</taxon>
        <taxon>Agaricales</taxon>
        <taxon>Marasmiineae</taxon>
        <taxon>Marasmiaceae</taxon>
        <taxon>Marasmius</taxon>
    </lineage>
</organism>
<sequence length="125" mass="13508">MQDYQISRGFDPTTSDFAQHCGYNDVEFKPVGPSLTIATTSERFAELGNSASVGVKPEDGTTENFESVYTSLPTLFGDLPVEDDTSTDAPESAESSRVMTSVWSRLTSSFSWTASGDSDVHAMAF</sequence>
<dbReference type="Proteomes" id="UP001465976">
    <property type="component" value="Unassembled WGS sequence"/>
</dbReference>